<evidence type="ECO:0000256" key="3">
    <source>
        <dbReference type="ARBA" id="ARBA00023237"/>
    </source>
</evidence>
<dbReference type="PANTHER" id="PTHR34597">
    <property type="entry name" value="SLR1661 PROTEIN"/>
    <property type="match status" value="1"/>
</dbReference>
<dbReference type="InterPro" id="IPR005565">
    <property type="entry name" value="Hemolysn_activator_HlyB_C"/>
</dbReference>
<evidence type="ECO:0000313" key="8">
    <source>
        <dbReference type="EMBL" id="SMX31822.1"/>
    </source>
</evidence>
<dbReference type="AlphaFoldDB" id="A0A238JPN0"/>
<dbReference type="GO" id="GO:0008320">
    <property type="term" value="F:protein transmembrane transporter activity"/>
    <property type="evidence" value="ECO:0007669"/>
    <property type="project" value="TreeGrafter"/>
</dbReference>
<dbReference type="PIRSF" id="PIRSF029745">
    <property type="entry name" value="FhaC"/>
    <property type="match status" value="1"/>
</dbReference>
<keyword evidence="1" id="KW-0472">Membrane</keyword>
<dbReference type="InterPro" id="IPR035251">
    <property type="entry name" value="ShlB_POTRA"/>
</dbReference>
<accession>A0A238JPN0</accession>
<name>A0A238JPN0_9RHOB</name>
<organism evidence="8 9">
    <name type="scientific">Octadecabacter ascidiaceicola</name>
    <dbReference type="NCBI Taxonomy" id="1655543"/>
    <lineage>
        <taxon>Bacteria</taxon>
        <taxon>Pseudomonadati</taxon>
        <taxon>Pseudomonadota</taxon>
        <taxon>Alphaproteobacteria</taxon>
        <taxon>Rhodobacterales</taxon>
        <taxon>Roseobacteraceae</taxon>
        <taxon>Octadecabacter</taxon>
    </lineage>
</organism>
<dbReference type="Pfam" id="PF03865">
    <property type="entry name" value="ShlB"/>
    <property type="match status" value="1"/>
</dbReference>
<feature type="domain" description="ShlB POTRA" evidence="7">
    <location>
        <begin position="156"/>
        <end position="208"/>
    </location>
</feature>
<feature type="domain" description="Polypeptide-transport-associated ShlB-type" evidence="6">
    <location>
        <begin position="85"/>
        <end position="154"/>
    </location>
</feature>
<dbReference type="GO" id="GO:0098046">
    <property type="term" value="C:type V protein secretion system complex"/>
    <property type="evidence" value="ECO:0007669"/>
    <property type="project" value="TreeGrafter"/>
</dbReference>
<keyword evidence="1" id="KW-1134">Transmembrane beta strand</keyword>
<dbReference type="RefSeq" id="WP_093994981.1">
    <property type="nucleotide sequence ID" value="NZ_FXYD01000001.1"/>
</dbReference>
<dbReference type="GO" id="GO:0046819">
    <property type="term" value="P:protein secretion by the type V secretion system"/>
    <property type="evidence" value="ECO:0007669"/>
    <property type="project" value="TreeGrafter"/>
</dbReference>
<evidence type="ECO:0000256" key="1">
    <source>
        <dbReference type="ARBA" id="ARBA00022452"/>
    </source>
</evidence>
<dbReference type="InterPro" id="IPR013686">
    <property type="entry name" value="Polypept-transport_assoc_ShlB"/>
</dbReference>
<sequence>MMNSALNFTVIAVVVSAIAGSATAQPISTADQALIDDAIQTQAARDNLPDLEPQQTDGPAGDGIVAPDVDLLTVGAGGPCFDLSEILITGWENAGPRPKAADRLIGTCATATDIGAALNTINIEYQDIGLITTRAYLPEQDVSDGDLEIAVIAGVIEDFVYGDGSAADARLTTAFPVGPGALLDLRELEQGYDNLNGPASASAEANFIPGTKPGDSLVAVAVQDGRPWSLSSTLSNQGQEATGEFKGGLTFGYDNLANRNDEFSVTLSTTLFDSRNSRFSESLAFDWGVPVGDWAHSFSLSGSQYRLPVVGINQSYTVEGDSVSFGYSTEVLLSRDQTSKFYATGGVEITQSRSFIEGVELTTQRRNLTIGHLGLRGEQTMENGEFKWNTGLRFGLGALGSNIGVSSIVDPDFIVWSARLDYARPVAETGITWRARLEGQASPDVLPSSEQLSIGSWSTVRGFHEDSMYGDDGFYLRNTLEWPSQSWELGTYKFNAGLDFGYINPSRLREWNQRVLIGVSVGADFDFGADTTLSVGVAHALSRPDENAPNTTSAFEDSRTVMRFELRKEF</sequence>
<gene>
    <name evidence="8" type="primary">shlB</name>
    <name evidence="8" type="ORF">OCA8868_00535</name>
</gene>
<reference evidence="9" key="1">
    <citation type="submission" date="2017-05" db="EMBL/GenBank/DDBJ databases">
        <authorList>
            <person name="Rodrigo-Torres L."/>
            <person name="Arahal R. D."/>
            <person name="Lucena T."/>
        </authorList>
    </citation>
    <scope>NUCLEOTIDE SEQUENCE [LARGE SCALE GENOMIC DNA]</scope>
    <source>
        <strain evidence="9">CECT 8868</strain>
    </source>
</reference>
<evidence type="ECO:0000256" key="2">
    <source>
        <dbReference type="ARBA" id="ARBA00022692"/>
    </source>
</evidence>
<dbReference type="Pfam" id="PF08479">
    <property type="entry name" value="POTRA_2"/>
    <property type="match status" value="1"/>
</dbReference>
<dbReference type="PANTHER" id="PTHR34597:SF3">
    <property type="entry name" value="OUTER MEMBRANE TRANSPORTER CDIB"/>
    <property type="match status" value="1"/>
</dbReference>
<keyword evidence="4" id="KW-0732">Signal</keyword>
<evidence type="ECO:0000256" key="4">
    <source>
        <dbReference type="SAM" id="SignalP"/>
    </source>
</evidence>
<keyword evidence="9" id="KW-1185">Reference proteome</keyword>
<keyword evidence="3" id="KW-0998">Cell outer membrane</keyword>
<proteinExistence type="predicted"/>
<dbReference type="InterPro" id="IPR051544">
    <property type="entry name" value="TPS_OM_transporter"/>
</dbReference>
<feature type="chain" id="PRO_5012669595" evidence="4">
    <location>
        <begin position="25"/>
        <end position="570"/>
    </location>
</feature>
<dbReference type="EMBL" id="FXYD01000001">
    <property type="protein sequence ID" value="SMX31822.1"/>
    <property type="molecule type" value="Genomic_DNA"/>
</dbReference>
<dbReference type="Gene3D" id="2.40.160.50">
    <property type="entry name" value="membrane protein fhac: a member of the omp85/tpsb transporter family"/>
    <property type="match status" value="1"/>
</dbReference>
<feature type="domain" description="Haemolysin activator HlyB C-terminal" evidence="5">
    <location>
        <begin position="214"/>
        <end position="524"/>
    </location>
</feature>
<keyword evidence="2" id="KW-0812">Transmembrane</keyword>
<evidence type="ECO:0000259" key="7">
    <source>
        <dbReference type="Pfam" id="PF17287"/>
    </source>
</evidence>
<protein>
    <submittedName>
        <fullName evidence="8">Hemolysin transporter protein ShlB</fullName>
    </submittedName>
</protein>
<feature type="signal peptide" evidence="4">
    <location>
        <begin position="1"/>
        <end position="24"/>
    </location>
</feature>
<dbReference type="OrthoDB" id="290122at2"/>
<dbReference type="Gene3D" id="3.10.20.310">
    <property type="entry name" value="membrane protein fhac"/>
    <property type="match status" value="1"/>
</dbReference>
<evidence type="ECO:0000259" key="6">
    <source>
        <dbReference type="Pfam" id="PF08479"/>
    </source>
</evidence>
<evidence type="ECO:0000313" key="9">
    <source>
        <dbReference type="Proteomes" id="UP000203464"/>
    </source>
</evidence>
<evidence type="ECO:0000259" key="5">
    <source>
        <dbReference type="Pfam" id="PF03865"/>
    </source>
</evidence>
<dbReference type="InterPro" id="IPR027282">
    <property type="entry name" value="TPS"/>
</dbReference>
<dbReference type="Proteomes" id="UP000203464">
    <property type="component" value="Unassembled WGS sequence"/>
</dbReference>
<dbReference type="Pfam" id="PF17287">
    <property type="entry name" value="POTRA_3"/>
    <property type="match status" value="1"/>
</dbReference>